<feature type="domain" description="Bifunctional inhibitor/plant lipid transfer protein/seed storage helical" evidence="5">
    <location>
        <begin position="9"/>
        <end position="61"/>
    </location>
</feature>
<dbReference type="Gene3D" id="1.10.110.10">
    <property type="entry name" value="Plant lipid-transfer and hydrophobic proteins"/>
    <property type="match status" value="1"/>
</dbReference>
<dbReference type="Proteomes" id="UP001291623">
    <property type="component" value="Unassembled WGS sequence"/>
</dbReference>
<evidence type="ECO:0000256" key="2">
    <source>
        <dbReference type="ARBA" id="ARBA00022448"/>
    </source>
</evidence>
<gene>
    <name evidence="6" type="ORF">RND71_005921</name>
</gene>
<organism evidence="6 7">
    <name type="scientific">Anisodus tanguticus</name>
    <dbReference type="NCBI Taxonomy" id="243964"/>
    <lineage>
        <taxon>Eukaryota</taxon>
        <taxon>Viridiplantae</taxon>
        <taxon>Streptophyta</taxon>
        <taxon>Embryophyta</taxon>
        <taxon>Tracheophyta</taxon>
        <taxon>Spermatophyta</taxon>
        <taxon>Magnoliopsida</taxon>
        <taxon>eudicotyledons</taxon>
        <taxon>Gunneridae</taxon>
        <taxon>Pentapetalae</taxon>
        <taxon>asterids</taxon>
        <taxon>lamiids</taxon>
        <taxon>Solanales</taxon>
        <taxon>Solanaceae</taxon>
        <taxon>Solanoideae</taxon>
        <taxon>Hyoscyameae</taxon>
        <taxon>Anisodus</taxon>
    </lineage>
</organism>
<proteinExistence type="inferred from homology"/>
<dbReference type="InterPro" id="IPR016140">
    <property type="entry name" value="Bifunc_inhib/LTP/seed_store"/>
</dbReference>
<dbReference type="EMBL" id="JAVYJV010000003">
    <property type="protein sequence ID" value="KAK4375244.1"/>
    <property type="molecule type" value="Genomic_DNA"/>
</dbReference>
<evidence type="ECO:0000313" key="7">
    <source>
        <dbReference type="Proteomes" id="UP001291623"/>
    </source>
</evidence>
<dbReference type="PANTHER" id="PTHR33076">
    <property type="entry name" value="NON-SPECIFIC LIPID-TRANSFER PROTEIN 2-RELATED"/>
    <property type="match status" value="1"/>
</dbReference>
<dbReference type="AlphaFoldDB" id="A0AAE1SST7"/>
<evidence type="ECO:0000256" key="4">
    <source>
        <dbReference type="SAM" id="MobiDB-lite"/>
    </source>
</evidence>
<evidence type="ECO:0000256" key="3">
    <source>
        <dbReference type="ARBA" id="ARBA00023121"/>
    </source>
</evidence>
<dbReference type="GO" id="GO:0006869">
    <property type="term" value="P:lipid transport"/>
    <property type="evidence" value="ECO:0007669"/>
    <property type="project" value="InterPro"/>
</dbReference>
<dbReference type="Pfam" id="PF00234">
    <property type="entry name" value="Tryp_alpha_amyl"/>
    <property type="match status" value="1"/>
</dbReference>
<keyword evidence="7" id="KW-1185">Reference proteome</keyword>
<reference evidence="6" key="1">
    <citation type="submission" date="2023-12" db="EMBL/GenBank/DDBJ databases">
        <title>Genome assembly of Anisodus tanguticus.</title>
        <authorList>
            <person name="Wang Y.-J."/>
        </authorList>
    </citation>
    <scope>NUCLEOTIDE SEQUENCE</scope>
    <source>
        <strain evidence="6">KB-2021</strain>
        <tissue evidence="6">Leaf</tissue>
    </source>
</reference>
<feature type="compositionally biased region" description="Basic and acidic residues" evidence="4">
    <location>
        <begin position="89"/>
        <end position="104"/>
    </location>
</feature>
<protein>
    <recommendedName>
        <fullName evidence="5">Bifunctional inhibitor/plant lipid transfer protein/seed storage helical domain-containing protein</fullName>
    </recommendedName>
</protein>
<keyword evidence="3" id="KW-0446">Lipid-binding</keyword>
<comment type="caution">
    <text evidence="6">The sequence shown here is derived from an EMBL/GenBank/DDBJ whole genome shotgun (WGS) entry which is preliminary data.</text>
</comment>
<keyword evidence="2" id="KW-0813">Transport</keyword>
<feature type="region of interest" description="Disordered" evidence="4">
    <location>
        <begin position="85"/>
        <end position="104"/>
    </location>
</feature>
<evidence type="ECO:0000313" key="6">
    <source>
        <dbReference type="EMBL" id="KAK4375244.1"/>
    </source>
</evidence>
<name>A0AAE1SST7_9SOLA</name>
<dbReference type="InterPro" id="IPR036312">
    <property type="entry name" value="Bifun_inhib/LTP/seed_sf"/>
</dbReference>
<dbReference type="InterPro" id="IPR000528">
    <property type="entry name" value="Plant_nsLTP"/>
</dbReference>
<sequence>MVATSGVKFKECCSGLKSLLFIAKTTPDHQSFCSCIKGVASSGTPNDLSRAASLPGLCHARRNGHAGPVAAGANCLGNMGWARPGNGSEVDRKITKRDVENATG</sequence>
<comment type="similarity">
    <text evidence="1">Belongs to the plant LTP family.</text>
</comment>
<dbReference type="GO" id="GO:0008289">
    <property type="term" value="F:lipid binding"/>
    <property type="evidence" value="ECO:0007669"/>
    <property type="project" value="UniProtKB-KW"/>
</dbReference>
<evidence type="ECO:0000256" key="1">
    <source>
        <dbReference type="ARBA" id="ARBA00009748"/>
    </source>
</evidence>
<dbReference type="SUPFAM" id="SSF47699">
    <property type="entry name" value="Bifunctional inhibitor/lipid-transfer protein/seed storage 2S albumin"/>
    <property type="match status" value="1"/>
</dbReference>
<accession>A0AAE1SST7</accession>
<evidence type="ECO:0000259" key="5">
    <source>
        <dbReference type="Pfam" id="PF00234"/>
    </source>
</evidence>